<dbReference type="InterPro" id="IPR003127">
    <property type="entry name" value="SoHo_dom"/>
</dbReference>
<evidence type="ECO:0000256" key="5">
    <source>
        <dbReference type="ARBA" id="ARBA00022475"/>
    </source>
</evidence>
<dbReference type="GO" id="GO:0030425">
    <property type="term" value="C:dendrite"/>
    <property type="evidence" value="ECO:0007669"/>
    <property type="project" value="TreeGrafter"/>
</dbReference>
<protein>
    <submittedName>
        <fullName evidence="16">Sorbin and SH3 domain-containing protein 2 isoform X23</fullName>
    </submittedName>
</protein>
<feature type="compositionally biased region" description="Polar residues" evidence="12">
    <location>
        <begin position="131"/>
        <end position="151"/>
    </location>
</feature>
<dbReference type="GO" id="GO:0005925">
    <property type="term" value="C:focal adhesion"/>
    <property type="evidence" value="ECO:0007669"/>
    <property type="project" value="UniProtKB-SubCell"/>
</dbReference>
<dbReference type="PRINTS" id="PR00499">
    <property type="entry name" value="P67PHOX"/>
</dbReference>
<evidence type="ECO:0000256" key="6">
    <source>
        <dbReference type="ARBA" id="ARBA00022490"/>
    </source>
</evidence>
<evidence type="ECO:0000256" key="10">
    <source>
        <dbReference type="ARBA" id="ARBA00023136"/>
    </source>
</evidence>
<keyword evidence="4 11" id="KW-0728">SH3 domain</keyword>
<dbReference type="Gene3D" id="2.30.30.40">
    <property type="entry name" value="SH3 Domains"/>
    <property type="match status" value="3"/>
</dbReference>
<dbReference type="CTD" id="8470"/>
<dbReference type="PANTHER" id="PTHR14167">
    <property type="entry name" value="SH3 DOMAIN-CONTAINING"/>
    <property type="match status" value="1"/>
</dbReference>
<comment type="subcellular location">
    <subcellularLocation>
        <location evidence="2">Cell junction</location>
        <location evidence="2">Focal adhesion</location>
    </subcellularLocation>
    <subcellularLocation>
        <location evidence="1">Cell membrane</location>
    </subcellularLocation>
    <subcellularLocation>
        <location evidence="3">Cytoplasm</location>
    </subcellularLocation>
</comment>
<evidence type="ECO:0000256" key="12">
    <source>
        <dbReference type="SAM" id="MobiDB-lite"/>
    </source>
</evidence>
<feature type="compositionally biased region" description="Basic and acidic residues" evidence="12">
    <location>
        <begin position="252"/>
        <end position="262"/>
    </location>
</feature>
<gene>
    <name evidence="16" type="primary">Sorbs2</name>
</gene>
<feature type="region of interest" description="Disordered" evidence="12">
    <location>
        <begin position="239"/>
        <end position="406"/>
    </location>
</feature>
<feature type="region of interest" description="Disordered" evidence="12">
    <location>
        <begin position="73"/>
        <end position="96"/>
    </location>
</feature>
<evidence type="ECO:0000259" key="14">
    <source>
        <dbReference type="PROSITE" id="PS50831"/>
    </source>
</evidence>
<dbReference type="CDD" id="cd11917">
    <property type="entry name" value="SH3_Sorbs2_3"/>
    <property type="match status" value="1"/>
</dbReference>
<accession>A0AAX6TJ53</accession>
<evidence type="ECO:0000256" key="4">
    <source>
        <dbReference type="ARBA" id="ARBA00022443"/>
    </source>
</evidence>
<dbReference type="SMART" id="SM00459">
    <property type="entry name" value="Sorb"/>
    <property type="match status" value="1"/>
</dbReference>
<dbReference type="GO" id="GO:0045202">
    <property type="term" value="C:synapse"/>
    <property type="evidence" value="ECO:0007669"/>
    <property type="project" value="TreeGrafter"/>
</dbReference>
<dbReference type="InterPro" id="IPR050384">
    <property type="entry name" value="Endophilin_SH3RF"/>
</dbReference>
<dbReference type="AlphaFoldDB" id="A0AAX6TJ53"/>
<dbReference type="Proteomes" id="UP000694906">
    <property type="component" value="Unplaced"/>
</dbReference>
<feature type="region of interest" description="Disordered" evidence="12">
    <location>
        <begin position="131"/>
        <end position="153"/>
    </location>
</feature>
<dbReference type="SUPFAM" id="SSF50044">
    <property type="entry name" value="SH3-domain"/>
    <property type="match status" value="3"/>
</dbReference>
<evidence type="ECO:0000259" key="13">
    <source>
        <dbReference type="PROSITE" id="PS50002"/>
    </source>
</evidence>
<dbReference type="GO" id="GO:0043025">
    <property type="term" value="C:neuronal cell body"/>
    <property type="evidence" value="ECO:0007669"/>
    <property type="project" value="TreeGrafter"/>
</dbReference>
<evidence type="ECO:0000256" key="9">
    <source>
        <dbReference type="ARBA" id="ARBA00022949"/>
    </source>
</evidence>
<evidence type="ECO:0000256" key="2">
    <source>
        <dbReference type="ARBA" id="ARBA00004246"/>
    </source>
</evidence>
<keyword evidence="10" id="KW-0472">Membrane</keyword>
<feature type="compositionally biased region" description="Basic and acidic residues" evidence="12">
    <location>
        <begin position="950"/>
        <end position="963"/>
    </location>
</feature>
<dbReference type="InterPro" id="IPR036028">
    <property type="entry name" value="SH3-like_dom_sf"/>
</dbReference>
<proteinExistence type="predicted"/>
<evidence type="ECO:0000313" key="15">
    <source>
        <dbReference type="Proteomes" id="UP000694906"/>
    </source>
</evidence>
<feature type="domain" description="SH3" evidence="13">
    <location>
        <begin position="1138"/>
        <end position="1197"/>
    </location>
</feature>
<name>A0AAX6TJ53_HETGA</name>
<organism evidence="15 16">
    <name type="scientific">Heterocephalus glaber</name>
    <name type="common">Naked mole rat</name>
    <dbReference type="NCBI Taxonomy" id="10181"/>
    <lineage>
        <taxon>Eukaryota</taxon>
        <taxon>Metazoa</taxon>
        <taxon>Chordata</taxon>
        <taxon>Craniata</taxon>
        <taxon>Vertebrata</taxon>
        <taxon>Euteleostomi</taxon>
        <taxon>Mammalia</taxon>
        <taxon>Eutheria</taxon>
        <taxon>Euarchontoglires</taxon>
        <taxon>Glires</taxon>
        <taxon>Rodentia</taxon>
        <taxon>Hystricomorpha</taxon>
        <taxon>Bathyergidae</taxon>
        <taxon>Heterocephalus</taxon>
    </lineage>
</organism>
<sequence>MNTDSGGCARKRAAMSVTLTSVKRVQSSPNLLAAGRDSQSPDSAWRSYNDRIQETLNGDATYSSLAAKGFRSVRPNLQEKKSPTQSQITVNGNSGGAVSPMSYYQRPFSPSAYSLPGSLNSSLIMQHGRSLDSSETYSQHAQSLDGTTGSSIPLYRSSEEEKRVTVIKAPHYPGIGPVDESGIPTAIRTTVDRPKDWYKTMFKQIHMVHKPDDDTDMYNTPYTYNAGLYNAPYSAQSHPAAKTQTYRPLSKSHSDNGTDAFKEASSPVPPPHVPPRPRDRSSTEKHDWDPPDRKVDTRKFRSEPRSIFEYEPGKSSILQHERPASIYQSSIDRSLERPSSSASMASDFRKRRKSEPAVGPPRGLGDHIARRTSPSRADLPGSSTTLTKSLISSSPSSPSRAKGGDDSKICPSLCSYSGLNGTPSSELEYCSPYRQHLDVPRDSQRAITFKNGWQMARQNAEIWSSTEESVSPKIKSRSCDDLLNDDCDSFPDPQTKSESMGSLLCEEDSKESCPLTWGSSYIQEGRSNGRSRARHRSAHNAPGFLKLYKKMHRINRKDLMNSEVICSVKSRIMQYEKEQQHKGLLHGWSQSSTEEVPRDMVPTRISEFEKLIQKSKSMPNLGDEMLSPVTLEPQQNGLCPKRRFSIESLLEEENQSRHPSQVQRSYKSKALVPIHIEVTSDEQPRTHMEFSDSDQDGVVSDHSDYIHVEGSSFCSESDFDHFSFTSSESFYGSSHHHHHHHHHHHRHLISSCKGRCPASYTRFTTMLKHERAKHESVEQPGRQEMDPGLSKLAFLVSPVPFRRKKNLTPKKQTEKAKCKASVFEALDSALKDICDQIKAEKRRGSLPDNSILHRLISELLPDIPERNSSLKALKRSPTHQPFHPLPHDGAIHCPMYQTDCGRMPHSASFPDVDTTNNSYHHQYHDSALNLQDRESPRSYASTLTDLGRSAPRERRGTPEKEKLPAKAVYDFKAQTSKELSFKKGDTVYILRKIDQNWYEGEHYGRVGIFPISYVEKLTPPEKAQPARPPPPAQPGEIGEAIAKYNFNADTNVELSLRKGDKIILLKRVDQNWYEGKIPGTNRQGIFPVSYVEVVKKNTKGAEDYPEPPIPHSYSSDRIHSLSSNKPQHPVSTHENIQGGGEPFQALYNYTPRNEDELELRESDVIDVMEKCDDGWFVGTSRRTKFFGTFPGNYVKRL</sequence>
<feature type="compositionally biased region" description="Basic and acidic residues" evidence="12">
    <location>
        <begin position="276"/>
        <end position="312"/>
    </location>
</feature>
<dbReference type="InterPro" id="IPR001452">
    <property type="entry name" value="SH3_domain"/>
</dbReference>
<feature type="region of interest" description="Disordered" evidence="12">
    <location>
        <begin position="26"/>
        <end position="48"/>
    </location>
</feature>
<dbReference type="RefSeq" id="XP_021120709.1">
    <property type="nucleotide sequence ID" value="XM_021265050.1"/>
</dbReference>
<evidence type="ECO:0000256" key="11">
    <source>
        <dbReference type="PROSITE-ProRule" id="PRU00192"/>
    </source>
</evidence>
<dbReference type="FunFam" id="2.30.30.40:FF:000004">
    <property type="entry name" value="Sorbin and SH3 domain-containing protein 1 isoform 2"/>
    <property type="match status" value="1"/>
</dbReference>
<evidence type="ECO:0000256" key="7">
    <source>
        <dbReference type="ARBA" id="ARBA00022553"/>
    </source>
</evidence>
<dbReference type="PANTHER" id="PTHR14167:SF56">
    <property type="entry name" value="SORBIN AND SH3 DOMAIN-CONTAINING PROTEIN 2"/>
    <property type="match status" value="1"/>
</dbReference>
<dbReference type="GO" id="GO:0005737">
    <property type="term" value="C:cytoplasm"/>
    <property type="evidence" value="ECO:0007669"/>
    <property type="project" value="UniProtKB-SubCell"/>
</dbReference>
<feature type="compositionally biased region" description="Polar residues" evidence="12">
    <location>
        <begin position="83"/>
        <end position="92"/>
    </location>
</feature>
<feature type="domain" description="SH3" evidence="13">
    <location>
        <begin position="1035"/>
        <end position="1096"/>
    </location>
</feature>
<keyword evidence="9" id="KW-0965">Cell junction</keyword>
<reference evidence="16" key="1">
    <citation type="submission" date="2025-08" db="UniProtKB">
        <authorList>
            <consortium name="RefSeq"/>
        </authorList>
    </citation>
    <scope>IDENTIFICATION</scope>
</reference>
<dbReference type="FunFam" id="2.30.30.40:FF:000001">
    <property type="entry name" value="Sorbin and SH3 domain-containing protein 1 isoform 2"/>
    <property type="match status" value="1"/>
</dbReference>
<evidence type="ECO:0000256" key="8">
    <source>
        <dbReference type="ARBA" id="ARBA00022737"/>
    </source>
</evidence>
<dbReference type="PROSITE" id="PS50831">
    <property type="entry name" value="SOHO"/>
    <property type="match status" value="1"/>
</dbReference>
<evidence type="ECO:0000256" key="1">
    <source>
        <dbReference type="ARBA" id="ARBA00004236"/>
    </source>
</evidence>
<keyword evidence="5" id="KW-1003">Cell membrane</keyword>
<evidence type="ECO:0000256" key="3">
    <source>
        <dbReference type="ARBA" id="ARBA00004496"/>
    </source>
</evidence>
<keyword evidence="15" id="KW-1185">Reference proteome</keyword>
<dbReference type="Pfam" id="PF00018">
    <property type="entry name" value="SH3_1"/>
    <property type="match status" value="2"/>
</dbReference>
<dbReference type="Pfam" id="PF14604">
    <property type="entry name" value="SH3_9"/>
    <property type="match status" value="1"/>
</dbReference>
<dbReference type="CDD" id="cd11923">
    <property type="entry name" value="SH3_Sorbs2_2"/>
    <property type="match status" value="1"/>
</dbReference>
<dbReference type="PRINTS" id="PR00452">
    <property type="entry name" value="SH3DOMAIN"/>
</dbReference>
<feature type="region of interest" description="Disordered" evidence="12">
    <location>
        <begin position="927"/>
        <end position="963"/>
    </location>
</feature>
<dbReference type="InterPro" id="IPR013087">
    <property type="entry name" value="Znf_C2H2_type"/>
</dbReference>
<dbReference type="SMART" id="SM00326">
    <property type="entry name" value="SH3"/>
    <property type="match status" value="3"/>
</dbReference>
<dbReference type="GeneID" id="101713243"/>
<feature type="compositionally biased region" description="Polar residues" evidence="12">
    <location>
        <begin position="326"/>
        <end position="344"/>
    </location>
</feature>
<keyword evidence="6" id="KW-0963">Cytoplasm</keyword>
<dbReference type="Pfam" id="PF02208">
    <property type="entry name" value="Sorb"/>
    <property type="match status" value="1"/>
</dbReference>
<dbReference type="GO" id="GO:0005886">
    <property type="term" value="C:plasma membrane"/>
    <property type="evidence" value="ECO:0007669"/>
    <property type="project" value="UniProtKB-SubCell"/>
</dbReference>
<feature type="compositionally biased region" description="Low complexity" evidence="12">
    <location>
        <begin position="382"/>
        <end position="399"/>
    </location>
</feature>
<keyword evidence="8" id="KW-0677">Repeat</keyword>
<evidence type="ECO:0000313" key="16">
    <source>
        <dbReference type="RefSeq" id="XP_021120709.1"/>
    </source>
</evidence>
<dbReference type="PROSITE" id="PS00028">
    <property type="entry name" value="ZINC_FINGER_C2H2_1"/>
    <property type="match status" value="1"/>
</dbReference>
<dbReference type="FunFam" id="2.30.30.40:FF:000003">
    <property type="entry name" value="Sorbin and SH3 domain-containing protein 1 isoform 2"/>
    <property type="match status" value="1"/>
</dbReference>
<dbReference type="PROSITE" id="PS50002">
    <property type="entry name" value="SH3"/>
    <property type="match status" value="3"/>
</dbReference>
<dbReference type="GO" id="GO:0007219">
    <property type="term" value="P:Notch signaling pathway"/>
    <property type="evidence" value="ECO:0007669"/>
    <property type="project" value="TreeGrafter"/>
</dbReference>
<feature type="domain" description="SH3" evidence="13">
    <location>
        <begin position="960"/>
        <end position="1019"/>
    </location>
</feature>
<feature type="domain" description="SoHo" evidence="14">
    <location>
        <begin position="166"/>
        <end position="227"/>
    </location>
</feature>
<feature type="region of interest" description="Disordered" evidence="12">
    <location>
        <begin position="1114"/>
        <end position="1137"/>
    </location>
</feature>
<keyword evidence="7" id="KW-0597">Phosphoprotein</keyword>
<feature type="compositionally biased region" description="Polar residues" evidence="12">
    <location>
        <begin position="1120"/>
        <end position="1135"/>
    </location>
</feature>